<dbReference type="EMBL" id="LK052941">
    <property type="protein sequence ID" value="CDR41636.1"/>
    <property type="molecule type" value="Genomic_DNA"/>
</dbReference>
<name>A0A061AVH7_RHOTO</name>
<accession>A0A061AVH7</accession>
<feature type="domain" description="CBM1" evidence="3">
    <location>
        <begin position="264"/>
        <end position="300"/>
    </location>
</feature>
<dbReference type="Pfam" id="PF00734">
    <property type="entry name" value="CBM_1"/>
    <property type="match status" value="2"/>
</dbReference>
<organism evidence="4">
    <name type="scientific">Rhodotorula toruloides</name>
    <name type="common">Yeast</name>
    <name type="synonym">Rhodosporidium toruloides</name>
    <dbReference type="NCBI Taxonomy" id="5286"/>
    <lineage>
        <taxon>Eukaryota</taxon>
        <taxon>Fungi</taxon>
        <taxon>Dikarya</taxon>
        <taxon>Basidiomycota</taxon>
        <taxon>Pucciniomycotina</taxon>
        <taxon>Microbotryomycetes</taxon>
        <taxon>Sporidiobolales</taxon>
        <taxon>Sporidiobolaceae</taxon>
        <taxon>Rhodotorula</taxon>
    </lineage>
</organism>
<dbReference type="InterPro" id="IPR000254">
    <property type="entry name" value="CBD"/>
</dbReference>
<dbReference type="GO" id="GO:0030248">
    <property type="term" value="F:cellulose binding"/>
    <property type="evidence" value="ECO:0007669"/>
    <property type="project" value="InterPro"/>
</dbReference>
<keyword evidence="1 2" id="KW-0732">Signal</keyword>
<evidence type="ECO:0000256" key="1">
    <source>
        <dbReference type="ARBA" id="ARBA00022729"/>
    </source>
</evidence>
<dbReference type="PANTHER" id="PTHR36519">
    <property type="entry name" value="FIP (FUNGUS-INDUCED PROTEIN) RELATED-RELATED"/>
    <property type="match status" value="1"/>
</dbReference>
<dbReference type="SMART" id="SM00236">
    <property type="entry name" value="fCBD"/>
    <property type="match status" value="2"/>
</dbReference>
<dbReference type="OrthoDB" id="2527519at2759"/>
<evidence type="ECO:0000313" key="4">
    <source>
        <dbReference type="EMBL" id="CDR41636.1"/>
    </source>
</evidence>
<evidence type="ECO:0000256" key="2">
    <source>
        <dbReference type="SAM" id="SignalP"/>
    </source>
</evidence>
<feature type="signal peptide" evidence="2">
    <location>
        <begin position="1"/>
        <end position="21"/>
    </location>
</feature>
<feature type="chain" id="PRO_5001594067" evidence="2">
    <location>
        <begin position="22"/>
        <end position="303"/>
    </location>
</feature>
<dbReference type="GO" id="GO:0005576">
    <property type="term" value="C:extracellular region"/>
    <property type="evidence" value="ECO:0007669"/>
    <property type="project" value="InterPro"/>
</dbReference>
<sequence>MHLSILLSLVTTALPLALVDAAPAPAADVASTDSYRDDGHCGGGGGYGGKVDDWGRCGGKGYTGPTECKDGFYCKLWSEWYSQCIEKPHPYPPPPKTTISTTTWAPYPTYVPGGGKCNSWQKCESGFTCVKGHCVKDHKTSSTTSYKTSSTSKTPYPTHKPQCWSDKQCSYGEVCEYGWCVKDHKTSSTTSYKTSSTSKTPYPTHKPQCWSDKQCSYGEVCFEGYCKKEHKPTTSCSTSTTSKGGYPHSTSTTSYGAYPTGYPSTAPAWGQCGGKGWHGPTTCGAGYVCKYQNVGWSMCEPKH</sequence>
<proteinExistence type="predicted"/>
<evidence type="ECO:0000259" key="3">
    <source>
        <dbReference type="PROSITE" id="PS51164"/>
    </source>
</evidence>
<reference evidence="4" key="1">
    <citation type="journal article" date="2014" name="Genome Announc.">
        <title>Draft genome sequence of Rhodosporidium toruloides CECT1137, an oleaginous yeast of biotechnological interest.</title>
        <authorList>
            <person name="Morin N."/>
            <person name="Calcas X."/>
            <person name="Devillers H."/>
            <person name="Durrens P."/>
            <person name="Sherman D.J."/>
            <person name="Nicaud J.-M."/>
            <person name="Neuveglise C."/>
        </authorList>
    </citation>
    <scope>NUCLEOTIDE SEQUENCE</scope>
    <source>
        <strain evidence="4">CECT1137</strain>
    </source>
</reference>
<dbReference type="AlphaFoldDB" id="A0A061AVH7"/>
<dbReference type="GO" id="GO:0005975">
    <property type="term" value="P:carbohydrate metabolic process"/>
    <property type="evidence" value="ECO:0007669"/>
    <property type="project" value="InterPro"/>
</dbReference>
<dbReference type="PROSITE" id="PS00562">
    <property type="entry name" value="CBM1_1"/>
    <property type="match status" value="1"/>
</dbReference>
<dbReference type="PANTHER" id="PTHR36519:SF9">
    <property type="entry name" value="EB DOMAIN-CONTAINING PROTEIN-RELATED"/>
    <property type="match status" value="1"/>
</dbReference>
<dbReference type="InterPro" id="IPR035971">
    <property type="entry name" value="CBD_sf"/>
</dbReference>
<dbReference type="PROSITE" id="PS51164">
    <property type="entry name" value="CBM1_2"/>
    <property type="match status" value="2"/>
</dbReference>
<protein>
    <submittedName>
        <fullName evidence="4">RHTO0S06e03708g1_1</fullName>
    </submittedName>
</protein>
<feature type="domain" description="CBM1" evidence="3">
    <location>
        <begin position="49"/>
        <end position="85"/>
    </location>
</feature>
<dbReference type="SUPFAM" id="SSF57180">
    <property type="entry name" value="Cellulose-binding domain"/>
    <property type="match status" value="2"/>
</dbReference>
<gene>
    <name evidence="4" type="ORF">RHTO0S_06e03708g</name>
</gene>